<organism evidence="2">
    <name type="scientific">Eutreptiella gymnastica</name>
    <dbReference type="NCBI Taxonomy" id="73025"/>
    <lineage>
        <taxon>Eukaryota</taxon>
        <taxon>Discoba</taxon>
        <taxon>Euglenozoa</taxon>
        <taxon>Euglenida</taxon>
        <taxon>Spirocuta</taxon>
        <taxon>Euglenophyceae</taxon>
        <taxon>Eutreptiales</taxon>
        <taxon>Eutreptiaceae</taxon>
        <taxon>Eutreptiella</taxon>
    </lineage>
</organism>
<name>A0A7S4GGC1_9EUGL</name>
<proteinExistence type="predicted"/>
<dbReference type="EMBL" id="HBJA01137981">
    <property type="protein sequence ID" value="CAE0836118.1"/>
    <property type="molecule type" value="Transcribed_RNA"/>
</dbReference>
<protein>
    <submittedName>
        <fullName evidence="2">Uncharacterized protein</fullName>
    </submittedName>
</protein>
<feature type="compositionally biased region" description="Low complexity" evidence="1">
    <location>
        <begin position="25"/>
        <end position="61"/>
    </location>
</feature>
<accession>A0A7S4GGC1</accession>
<evidence type="ECO:0000256" key="1">
    <source>
        <dbReference type="SAM" id="MobiDB-lite"/>
    </source>
</evidence>
<feature type="compositionally biased region" description="Basic and acidic residues" evidence="1">
    <location>
        <begin position="1"/>
        <end position="10"/>
    </location>
</feature>
<sequence>MHPYNEESPPKRRRLEQQWEELGLEEMSSGEGEASDSGYSFSTGSLLGEGDSSGSSTSSDSQGWVDSEDYSTDVSDNPRKRGRRAEPSVLAPGGAFLDF</sequence>
<evidence type="ECO:0000313" key="2">
    <source>
        <dbReference type="EMBL" id="CAE0836118.1"/>
    </source>
</evidence>
<gene>
    <name evidence="2" type="ORF">EGYM00163_LOCUS47482</name>
</gene>
<reference evidence="2" key="1">
    <citation type="submission" date="2021-01" db="EMBL/GenBank/DDBJ databases">
        <authorList>
            <person name="Corre E."/>
            <person name="Pelletier E."/>
            <person name="Niang G."/>
            <person name="Scheremetjew M."/>
            <person name="Finn R."/>
            <person name="Kale V."/>
            <person name="Holt S."/>
            <person name="Cochrane G."/>
            <person name="Meng A."/>
            <person name="Brown T."/>
            <person name="Cohen L."/>
        </authorList>
    </citation>
    <scope>NUCLEOTIDE SEQUENCE</scope>
    <source>
        <strain evidence="2">CCMP1594</strain>
    </source>
</reference>
<feature type="region of interest" description="Disordered" evidence="1">
    <location>
        <begin position="1"/>
        <end position="99"/>
    </location>
</feature>
<dbReference type="AlphaFoldDB" id="A0A7S4GGC1"/>